<proteinExistence type="predicted"/>
<evidence type="ECO:0000256" key="6">
    <source>
        <dbReference type="ARBA" id="ARBA00022692"/>
    </source>
</evidence>
<dbReference type="InterPro" id="IPR004700">
    <property type="entry name" value="PTS_IIC_man"/>
</dbReference>
<evidence type="ECO:0000256" key="9">
    <source>
        <dbReference type="SAM" id="Phobius"/>
    </source>
</evidence>
<evidence type="ECO:0000313" key="10">
    <source>
        <dbReference type="EMBL" id="HIX66397.1"/>
    </source>
</evidence>
<keyword evidence="8 9" id="KW-0472">Membrane</keyword>
<evidence type="ECO:0000256" key="8">
    <source>
        <dbReference type="ARBA" id="ARBA00023136"/>
    </source>
</evidence>
<dbReference type="PROSITE" id="PS51106">
    <property type="entry name" value="PTS_EIIC_TYPE_4"/>
    <property type="match status" value="1"/>
</dbReference>
<reference evidence="10" key="2">
    <citation type="submission" date="2021-04" db="EMBL/GenBank/DDBJ databases">
        <authorList>
            <person name="Gilroy R."/>
        </authorList>
    </citation>
    <scope>NUCLEOTIDE SEQUENCE</scope>
    <source>
        <strain evidence="10">CHK188-5543</strain>
    </source>
</reference>
<comment type="caution">
    <text evidence="10">The sequence shown here is derived from an EMBL/GenBank/DDBJ whole genome shotgun (WGS) entry which is preliminary data.</text>
</comment>
<feature type="transmembrane region" description="Helical" evidence="9">
    <location>
        <begin position="36"/>
        <end position="62"/>
    </location>
</feature>
<evidence type="ECO:0000256" key="2">
    <source>
        <dbReference type="ARBA" id="ARBA00022448"/>
    </source>
</evidence>
<dbReference type="PANTHER" id="PTHR32502:SF8">
    <property type="entry name" value="N-ACETYLGALACTOSAMINE PERMEASE IIC COMPONENT 1"/>
    <property type="match status" value="1"/>
</dbReference>
<keyword evidence="4 10" id="KW-0762">Sugar transport</keyword>
<keyword evidence="7 9" id="KW-1133">Transmembrane helix</keyword>
<accession>A0A9D1WT40</accession>
<reference evidence="10" key="1">
    <citation type="journal article" date="2021" name="PeerJ">
        <title>Extensive microbial diversity within the chicken gut microbiome revealed by metagenomics and culture.</title>
        <authorList>
            <person name="Gilroy R."/>
            <person name="Ravi A."/>
            <person name="Getino M."/>
            <person name="Pursley I."/>
            <person name="Horton D.L."/>
            <person name="Alikhan N.F."/>
            <person name="Baker D."/>
            <person name="Gharbi K."/>
            <person name="Hall N."/>
            <person name="Watson M."/>
            <person name="Adriaenssens E.M."/>
            <person name="Foster-Nyarko E."/>
            <person name="Jarju S."/>
            <person name="Secka A."/>
            <person name="Antonio M."/>
            <person name="Oren A."/>
            <person name="Chaudhuri R.R."/>
            <person name="La Ragione R."/>
            <person name="Hildebrand F."/>
            <person name="Pallen M.J."/>
        </authorList>
    </citation>
    <scope>NUCLEOTIDE SEQUENCE</scope>
    <source>
        <strain evidence="10">CHK188-5543</strain>
    </source>
</reference>
<keyword evidence="6 9" id="KW-0812">Transmembrane</keyword>
<evidence type="ECO:0000256" key="7">
    <source>
        <dbReference type="ARBA" id="ARBA00022989"/>
    </source>
</evidence>
<evidence type="ECO:0000256" key="3">
    <source>
        <dbReference type="ARBA" id="ARBA00022475"/>
    </source>
</evidence>
<feature type="transmembrane region" description="Helical" evidence="9">
    <location>
        <begin position="138"/>
        <end position="162"/>
    </location>
</feature>
<sequence length="249" mass="26360">MLLQAIAVGLFYWIMKWTPGYVSFMPGSYSPMFMSVFLGLILGDVTQAVIIGAFIEAVYLGLATDLGGVTTVDKALATCITVPIALMGGIDPEIAVTLAIPFGLLGTLTTNVVKLCISFLCNHCDKLAEDGKATRISVLSVAGPAAFWFVFAAIPVMAIVYLGPDMVQSVLALIPDPLIQGLSVAGGLLPALGFAMIIRIIGRKNFLPFFFLGFFFVEYFGISSIGCAIFGGIAALVYVQLMGGEQYAS</sequence>
<evidence type="ECO:0000313" key="11">
    <source>
        <dbReference type="Proteomes" id="UP000886800"/>
    </source>
</evidence>
<feature type="transmembrane region" description="Helical" evidence="9">
    <location>
        <begin position="209"/>
        <end position="239"/>
    </location>
</feature>
<keyword evidence="5" id="KW-0598">Phosphotransferase system</keyword>
<comment type="subcellular location">
    <subcellularLocation>
        <location evidence="1">Cell membrane</location>
        <topology evidence="1">Multi-pass membrane protein</topology>
    </subcellularLocation>
</comment>
<dbReference type="Proteomes" id="UP000886800">
    <property type="component" value="Unassembled WGS sequence"/>
</dbReference>
<feature type="transmembrane region" description="Helical" evidence="9">
    <location>
        <begin position="94"/>
        <end position="117"/>
    </location>
</feature>
<dbReference type="GO" id="GO:0009401">
    <property type="term" value="P:phosphoenolpyruvate-dependent sugar phosphotransferase system"/>
    <property type="evidence" value="ECO:0007669"/>
    <property type="project" value="UniProtKB-KW"/>
</dbReference>
<dbReference type="AlphaFoldDB" id="A0A9D1WT40"/>
<keyword evidence="3" id="KW-1003">Cell membrane</keyword>
<protein>
    <submittedName>
        <fullName evidence="10">PTS sugar transporter subunit IIC</fullName>
    </submittedName>
</protein>
<name>A0A9D1WT40_9FIRM</name>
<organism evidence="10 11">
    <name type="scientific">Candidatus Anaerotruncus excrementipullorum</name>
    <dbReference type="NCBI Taxonomy" id="2838465"/>
    <lineage>
        <taxon>Bacteria</taxon>
        <taxon>Bacillati</taxon>
        <taxon>Bacillota</taxon>
        <taxon>Clostridia</taxon>
        <taxon>Eubacteriales</taxon>
        <taxon>Oscillospiraceae</taxon>
        <taxon>Anaerotruncus</taxon>
    </lineage>
</organism>
<dbReference type="PANTHER" id="PTHR32502">
    <property type="entry name" value="N-ACETYLGALACTOSAMINE PERMEASE II COMPONENT-RELATED"/>
    <property type="match status" value="1"/>
</dbReference>
<dbReference type="Pfam" id="PF03609">
    <property type="entry name" value="EII-Sor"/>
    <property type="match status" value="1"/>
</dbReference>
<feature type="transmembrane region" description="Helical" evidence="9">
    <location>
        <begin position="182"/>
        <end position="202"/>
    </location>
</feature>
<dbReference type="GO" id="GO:0005886">
    <property type="term" value="C:plasma membrane"/>
    <property type="evidence" value="ECO:0007669"/>
    <property type="project" value="UniProtKB-SubCell"/>
</dbReference>
<dbReference type="EMBL" id="DXES01000192">
    <property type="protein sequence ID" value="HIX66397.1"/>
    <property type="molecule type" value="Genomic_DNA"/>
</dbReference>
<evidence type="ECO:0000256" key="5">
    <source>
        <dbReference type="ARBA" id="ARBA00022683"/>
    </source>
</evidence>
<gene>
    <name evidence="10" type="ORF">H9736_09135</name>
</gene>
<evidence type="ECO:0000256" key="4">
    <source>
        <dbReference type="ARBA" id="ARBA00022597"/>
    </source>
</evidence>
<dbReference type="InterPro" id="IPR050303">
    <property type="entry name" value="GatZ_KbaZ_carbometab"/>
</dbReference>
<keyword evidence="2" id="KW-0813">Transport</keyword>
<evidence type="ECO:0000256" key="1">
    <source>
        <dbReference type="ARBA" id="ARBA00004651"/>
    </source>
</evidence>